<feature type="region of interest" description="Disordered" evidence="3">
    <location>
        <begin position="131"/>
        <end position="165"/>
    </location>
</feature>
<keyword evidence="7" id="KW-1185">Reference proteome</keyword>
<dbReference type="GO" id="GO:0003700">
    <property type="term" value="F:DNA-binding transcription factor activity"/>
    <property type="evidence" value="ECO:0007669"/>
    <property type="project" value="InterPro"/>
</dbReference>
<name>A0A8H7Q3P3_9FUNG</name>
<sequence>MYNPHILSFRFLIANIYFALETFSGTVGHDTAQNSHKLGNYRIASLRQSFTTRDLASPDQRRASQASILFTHYENAVLDSSSASLANVLVLLQNPSSKQTIPSKLDSTSISSAQAMLDLKQGGHELAKQLTEALASQSQSSTNVSNVRPSSTKSEEERSNASYTTSENAQLWASMASQQPAFAVHHQQANTHSNDQQSAADRQQNAAAHREVSNKLIVGSEEWHRQRRENHKQVERRRRETINDGINEIAKMVPGSEKNKGSILQRAAQYIQQLKDNEAATIEKWTLEKLLTDQAINELSQQVEVLKNEVERLRQDNERMKRQLGEDNDEHTKKKAKTDHSDKDEHKSQKD</sequence>
<feature type="compositionally biased region" description="Polar residues" evidence="3">
    <location>
        <begin position="187"/>
        <end position="206"/>
    </location>
</feature>
<dbReference type="CDD" id="cd11398">
    <property type="entry name" value="bHLHzip_scCBP1"/>
    <property type="match status" value="1"/>
</dbReference>
<protein>
    <recommendedName>
        <fullName evidence="5">BHLH domain-containing protein</fullName>
    </recommendedName>
</protein>
<dbReference type="GO" id="GO:0005634">
    <property type="term" value="C:nucleus"/>
    <property type="evidence" value="ECO:0007669"/>
    <property type="project" value="TreeGrafter"/>
</dbReference>
<dbReference type="EMBL" id="JAEPRA010000006">
    <property type="protein sequence ID" value="KAG2184066.1"/>
    <property type="molecule type" value="Genomic_DNA"/>
</dbReference>
<dbReference type="SUPFAM" id="SSF47459">
    <property type="entry name" value="HLH, helix-loop-helix DNA-binding domain"/>
    <property type="match status" value="1"/>
</dbReference>
<evidence type="ECO:0000313" key="7">
    <source>
        <dbReference type="Proteomes" id="UP000612746"/>
    </source>
</evidence>
<evidence type="ECO:0000256" key="2">
    <source>
        <dbReference type="ARBA" id="ARBA00023242"/>
    </source>
</evidence>
<dbReference type="Gene3D" id="4.10.280.10">
    <property type="entry name" value="Helix-loop-helix DNA-binding domain"/>
    <property type="match status" value="1"/>
</dbReference>
<feature type="domain" description="BHLH" evidence="5">
    <location>
        <begin position="226"/>
        <end position="274"/>
    </location>
</feature>
<dbReference type="PANTHER" id="PTHR47787:SF1">
    <property type="entry name" value="CENTROMERE-BINDING PROTEIN 1"/>
    <property type="match status" value="1"/>
</dbReference>
<evidence type="ECO:0000256" key="3">
    <source>
        <dbReference type="SAM" id="MobiDB-lite"/>
    </source>
</evidence>
<feature type="region of interest" description="Disordered" evidence="3">
    <location>
        <begin position="179"/>
        <end position="211"/>
    </location>
</feature>
<feature type="region of interest" description="Disordered" evidence="3">
    <location>
        <begin position="312"/>
        <end position="351"/>
    </location>
</feature>
<dbReference type="InterPro" id="IPR036638">
    <property type="entry name" value="HLH_DNA-bd_sf"/>
</dbReference>
<dbReference type="GO" id="GO:0003677">
    <property type="term" value="F:DNA binding"/>
    <property type="evidence" value="ECO:0007669"/>
    <property type="project" value="UniProtKB-KW"/>
</dbReference>
<dbReference type="SMART" id="SM00353">
    <property type="entry name" value="HLH"/>
    <property type="match status" value="1"/>
</dbReference>
<evidence type="ECO:0000256" key="4">
    <source>
        <dbReference type="SAM" id="SignalP"/>
    </source>
</evidence>
<dbReference type="Proteomes" id="UP000612746">
    <property type="component" value="Unassembled WGS sequence"/>
</dbReference>
<accession>A0A8H7Q3P3</accession>
<evidence type="ECO:0000259" key="5">
    <source>
        <dbReference type="PROSITE" id="PS50888"/>
    </source>
</evidence>
<evidence type="ECO:0000313" key="6">
    <source>
        <dbReference type="EMBL" id="KAG2184066.1"/>
    </source>
</evidence>
<proteinExistence type="predicted"/>
<keyword evidence="4" id="KW-0732">Signal</keyword>
<dbReference type="InterPro" id="IPR011598">
    <property type="entry name" value="bHLH_dom"/>
</dbReference>
<feature type="compositionally biased region" description="Basic and acidic residues" evidence="3">
    <location>
        <begin position="338"/>
        <end position="351"/>
    </location>
</feature>
<feature type="compositionally biased region" description="Basic and acidic residues" evidence="3">
    <location>
        <begin position="312"/>
        <end position="325"/>
    </location>
</feature>
<dbReference type="PROSITE" id="PS50888">
    <property type="entry name" value="BHLH"/>
    <property type="match status" value="1"/>
</dbReference>
<feature type="signal peptide" evidence="4">
    <location>
        <begin position="1"/>
        <end position="28"/>
    </location>
</feature>
<keyword evidence="2" id="KW-0539">Nucleus</keyword>
<dbReference type="InterPro" id="IPR047206">
    <property type="entry name" value="bHLHzip_scCBP1-like"/>
</dbReference>
<evidence type="ECO:0000256" key="1">
    <source>
        <dbReference type="ARBA" id="ARBA00023125"/>
    </source>
</evidence>
<dbReference type="PANTHER" id="PTHR47787">
    <property type="entry name" value="CENTROMERE-BINDING PROTEIN 1"/>
    <property type="match status" value="1"/>
</dbReference>
<reference evidence="6" key="1">
    <citation type="submission" date="2020-12" db="EMBL/GenBank/DDBJ databases">
        <title>Metabolic potential, ecology and presence of endohyphal bacteria is reflected in genomic diversity of Mucoromycotina.</title>
        <authorList>
            <person name="Muszewska A."/>
            <person name="Okrasinska A."/>
            <person name="Steczkiewicz K."/>
            <person name="Drgas O."/>
            <person name="Orlowska M."/>
            <person name="Perlinska-Lenart U."/>
            <person name="Aleksandrzak-Piekarczyk T."/>
            <person name="Szatraj K."/>
            <person name="Zielenkiewicz U."/>
            <person name="Pilsyk S."/>
            <person name="Malc E."/>
            <person name="Mieczkowski P."/>
            <person name="Kruszewska J.S."/>
            <person name="Biernat P."/>
            <person name="Pawlowska J."/>
        </authorList>
    </citation>
    <scope>NUCLEOTIDE SEQUENCE</scope>
    <source>
        <strain evidence="6">WA0000051536</strain>
    </source>
</reference>
<organism evidence="6 7">
    <name type="scientific">Umbelopsis vinacea</name>
    <dbReference type="NCBI Taxonomy" id="44442"/>
    <lineage>
        <taxon>Eukaryota</taxon>
        <taxon>Fungi</taxon>
        <taxon>Fungi incertae sedis</taxon>
        <taxon>Mucoromycota</taxon>
        <taxon>Mucoromycotina</taxon>
        <taxon>Umbelopsidomycetes</taxon>
        <taxon>Umbelopsidales</taxon>
        <taxon>Umbelopsidaceae</taxon>
        <taxon>Umbelopsis</taxon>
    </lineage>
</organism>
<comment type="caution">
    <text evidence="6">The sequence shown here is derived from an EMBL/GenBank/DDBJ whole genome shotgun (WGS) entry which is preliminary data.</text>
</comment>
<dbReference type="GO" id="GO:0046983">
    <property type="term" value="F:protein dimerization activity"/>
    <property type="evidence" value="ECO:0007669"/>
    <property type="project" value="InterPro"/>
</dbReference>
<feature type="chain" id="PRO_5034212345" description="BHLH domain-containing protein" evidence="4">
    <location>
        <begin position="29"/>
        <end position="351"/>
    </location>
</feature>
<gene>
    <name evidence="6" type="ORF">INT44_009081</name>
</gene>
<keyword evidence="1" id="KW-0238">DNA-binding</keyword>
<dbReference type="OrthoDB" id="71302at2759"/>
<dbReference type="AlphaFoldDB" id="A0A8H7Q3P3"/>
<dbReference type="Pfam" id="PF00010">
    <property type="entry name" value="HLH"/>
    <property type="match status" value="1"/>
</dbReference>
<feature type="compositionally biased region" description="Low complexity" evidence="3">
    <location>
        <begin position="136"/>
        <end position="147"/>
    </location>
</feature>